<dbReference type="EMBL" id="JACHIK010000015">
    <property type="protein sequence ID" value="MBB5044313.1"/>
    <property type="molecule type" value="Genomic_DNA"/>
</dbReference>
<accession>A0A7W8DW05</accession>
<dbReference type="Proteomes" id="UP000535406">
    <property type="component" value="Unassembled WGS sequence"/>
</dbReference>
<dbReference type="RefSeq" id="WP_184145678.1">
    <property type="nucleotide sequence ID" value="NZ_JACHIK010000015.1"/>
</dbReference>
<sequence length="91" mass="10000">MAEDVRIRAAKAALLWAYDFRRTTFVAGGLPLHARLDSSADERIQHARKGTAMYRLGIAIARMIAPAFNAGRVRHCVSISKTTAKTTTKTV</sequence>
<evidence type="ECO:0000313" key="1">
    <source>
        <dbReference type="EMBL" id="MBB5044313.1"/>
    </source>
</evidence>
<comment type="caution">
    <text evidence="1">The sequence shown here is derived from an EMBL/GenBank/DDBJ whole genome shotgun (WGS) entry which is preliminary data.</text>
</comment>
<name>A0A7W8DW05_9HYPH</name>
<reference evidence="1 2" key="1">
    <citation type="submission" date="2020-08" db="EMBL/GenBank/DDBJ databases">
        <title>Genomic Encyclopedia of Type Strains, Phase IV (KMG-IV): sequencing the most valuable type-strain genomes for metagenomic binning, comparative biology and taxonomic classification.</title>
        <authorList>
            <person name="Goeker M."/>
        </authorList>
    </citation>
    <scope>NUCLEOTIDE SEQUENCE [LARGE SCALE GENOMIC DNA]</scope>
    <source>
        <strain evidence="1 2">DSM 21319</strain>
    </source>
</reference>
<proteinExistence type="predicted"/>
<protein>
    <submittedName>
        <fullName evidence="1">Uncharacterized protein</fullName>
    </submittedName>
</protein>
<organism evidence="1 2">
    <name type="scientific">Shinella fusca</name>
    <dbReference type="NCBI Taxonomy" id="544480"/>
    <lineage>
        <taxon>Bacteria</taxon>
        <taxon>Pseudomonadati</taxon>
        <taxon>Pseudomonadota</taxon>
        <taxon>Alphaproteobacteria</taxon>
        <taxon>Hyphomicrobiales</taxon>
        <taxon>Rhizobiaceae</taxon>
        <taxon>Shinella</taxon>
    </lineage>
</organism>
<keyword evidence="2" id="KW-1185">Reference proteome</keyword>
<dbReference type="AlphaFoldDB" id="A0A7W8DW05"/>
<evidence type="ECO:0000313" key="2">
    <source>
        <dbReference type="Proteomes" id="UP000535406"/>
    </source>
</evidence>
<gene>
    <name evidence="1" type="ORF">HNQ66_003736</name>
</gene>